<dbReference type="Pfam" id="PF22725">
    <property type="entry name" value="GFO_IDH_MocA_C3"/>
    <property type="match status" value="1"/>
</dbReference>
<evidence type="ECO:0000313" key="4">
    <source>
        <dbReference type="EMBL" id="KAK4495143.1"/>
    </source>
</evidence>
<name>A0ABR0E1L9_ZASCE</name>
<accession>A0ABR0E1L9</accession>
<dbReference type="PANTHER" id="PTHR42840">
    <property type="entry name" value="NAD(P)-BINDING ROSSMANN-FOLD SUPERFAMILY PROTEIN-RELATED"/>
    <property type="match status" value="1"/>
</dbReference>
<dbReference type="InterPro" id="IPR036291">
    <property type="entry name" value="NAD(P)-bd_dom_sf"/>
</dbReference>
<feature type="domain" description="Gfo/Idh/MocA-like oxidoreductase N-terminal" evidence="2">
    <location>
        <begin position="3"/>
        <end position="127"/>
    </location>
</feature>
<dbReference type="InterPro" id="IPR000683">
    <property type="entry name" value="Gfo/Idh/MocA-like_OxRdtase_N"/>
</dbReference>
<sequence length="351" mass="38148">MAFGVALVGAGIYPKQTYLSPLHSVDAKLVAVYSRSRKSAADTAEEAKELDGFVSSNFELYHEERSGPGLDDLLKREDVQAVVISLPTLVQPALALKALAAGKHVIMEKPIAKDVQASEALIAEYEAKYKPKGLILSIMEQYRFDEGHDKARQIVTDGTIGQLTAVHGRIWNKVSPGNKYYETEWRKKPEYQGGFLLDGGVHFVSLIRHVAADEVVETVSFAKQTLDYLPPLDTIQAGLKLKSGALGTLSMSFASAKREHSYVFIGSKGSLNVTCGPQGTKLVVEDDEGKTIEEESIDRSNTYKNLFAAFFNGIETGKEDERGTPQQALADVAVVESVCGGGGQVKYYPGI</sequence>
<evidence type="ECO:0000313" key="5">
    <source>
        <dbReference type="Proteomes" id="UP001305779"/>
    </source>
</evidence>
<evidence type="ECO:0000259" key="2">
    <source>
        <dbReference type="Pfam" id="PF01408"/>
    </source>
</evidence>
<comment type="similarity">
    <text evidence="1">Belongs to the Gfo/Idh/MocA family.</text>
</comment>
<dbReference type="PANTHER" id="PTHR42840:SF5">
    <property type="entry name" value="NAD(P)-BINDING ROSSMANN-FOLD SUPERFAMILY PROTEIN"/>
    <property type="match status" value="1"/>
</dbReference>
<keyword evidence="5" id="KW-1185">Reference proteome</keyword>
<reference evidence="4 5" key="1">
    <citation type="journal article" date="2023" name="G3 (Bethesda)">
        <title>A chromosome-level genome assembly of Zasmidium syzygii isolated from banana leaves.</title>
        <authorList>
            <person name="van Westerhoven A.C."/>
            <person name="Mehrabi R."/>
            <person name="Talebi R."/>
            <person name="Steentjes M.B.F."/>
            <person name="Corcolon B."/>
            <person name="Chong P.A."/>
            <person name="Kema G.H.J."/>
            <person name="Seidl M.F."/>
        </authorList>
    </citation>
    <scope>NUCLEOTIDE SEQUENCE [LARGE SCALE GENOMIC DNA]</scope>
    <source>
        <strain evidence="4 5">P124</strain>
    </source>
</reference>
<evidence type="ECO:0000256" key="1">
    <source>
        <dbReference type="ARBA" id="ARBA00010928"/>
    </source>
</evidence>
<dbReference type="Gene3D" id="3.30.360.10">
    <property type="entry name" value="Dihydrodipicolinate Reductase, domain 2"/>
    <property type="match status" value="1"/>
</dbReference>
<comment type="caution">
    <text evidence="4">The sequence shown here is derived from an EMBL/GenBank/DDBJ whole genome shotgun (WGS) entry which is preliminary data.</text>
</comment>
<dbReference type="Gene3D" id="3.40.50.720">
    <property type="entry name" value="NAD(P)-binding Rossmann-like Domain"/>
    <property type="match status" value="1"/>
</dbReference>
<feature type="domain" description="GFO/IDH/MocA-like oxidoreductase" evidence="3">
    <location>
        <begin position="149"/>
        <end position="271"/>
    </location>
</feature>
<evidence type="ECO:0008006" key="6">
    <source>
        <dbReference type="Google" id="ProtNLM"/>
    </source>
</evidence>
<evidence type="ECO:0000259" key="3">
    <source>
        <dbReference type="Pfam" id="PF22725"/>
    </source>
</evidence>
<protein>
    <recommendedName>
        <fullName evidence="6">NAD(P)-binding protein</fullName>
    </recommendedName>
</protein>
<dbReference type="Pfam" id="PF01408">
    <property type="entry name" value="GFO_IDH_MocA"/>
    <property type="match status" value="1"/>
</dbReference>
<organism evidence="4 5">
    <name type="scientific">Zasmidium cellare</name>
    <name type="common">Wine cellar mold</name>
    <name type="synonym">Racodium cellare</name>
    <dbReference type="NCBI Taxonomy" id="395010"/>
    <lineage>
        <taxon>Eukaryota</taxon>
        <taxon>Fungi</taxon>
        <taxon>Dikarya</taxon>
        <taxon>Ascomycota</taxon>
        <taxon>Pezizomycotina</taxon>
        <taxon>Dothideomycetes</taxon>
        <taxon>Dothideomycetidae</taxon>
        <taxon>Mycosphaerellales</taxon>
        <taxon>Mycosphaerellaceae</taxon>
        <taxon>Zasmidium</taxon>
    </lineage>
</organism>
<dbReference type="Proteomes" id="UP001305779">
    <property type="component" value="Unassembled WGS sequence"/>
</dbReference>
<dbReference type="SUPFAM" id="SSF55347">
    <property type="entry name" value="Glyceraldehyde-3-phosphate dehydrogenase-like, C-terminal domain"/>
    <property type="match status" value="1"/>
</dbReference>
<proteinExistence type="inferred from homology"/>
<dbReference type="SUPFAM" id="SSF51735">
    <property type="entry name" value="NAD(P)-binding Rossmann-fold domains"/>
    <property type="match status" value="1"/>
</dbReference>
<gene>
    <name evidence="4" type="ORF">PRZ48_013470</name>
</gene>
<dbReference type="InterPro" id="IPR055170">
    <property type="entry name" value="GFO_IDH_MocA-like_dom"/>
</dbReference>
<dbReference type="EMBL" id="JAXOVC010000012">
    <property type="protein sequence ID" value="KAK4495143.1"/>
    <property type="molecule type" value="Genomic_DNA"/>
</dbReference>